<accession>A0AAW7HJA3</accession>
<reference evidence="2" key="1">
    <citation type="submission" date="2023-06" db="EMBL/GenBank/DDBJ databases">
        <title>MBL-encoding genomic islands in Pseudomonas spp. in Poland.</title>
        <authorList>
            <person name="Urbanowicz P."/>
            <person name="Izdebski R."/>
            <person name="Biedrzycka M."/>
            <person name="Gniadkowski M."/>
        </authorList>
    </citation>
    <scope>NUCLEOTIDE SEQUENCE</scope>
    <source>
        <strain evidence="2">NMI5768_13</strain>
    </source>
</reference>
<feature type="region of interest" description="Disordered" evidence="1">
    <location>
        <begin position="921"/>
        <end position="948"/>
    </location>
</feature>
<gene>
    <name evidence="2" type="ORF">LU674_009710</name>
</gene>
<dbReference type="Proteomes" id="UP001165439">
    <property type="component" value="Unassembled WGS sequence"/>
</dbReference>
<dbReference type="AlphaFoldDB" id="A0AAW7HJA3"/>
<dbReference type="RefSeq" id="WP_232895413.1">
    <property type="nucleotide sequence ID" value="NZ_JAJSRF020000001.1"/>
</dbReference>
<name>A0AAW7HJA3_9PSED</name>
<dbReference type="Gene3D" id="2.180.10.10">
    <property type="entry name" value="RHS repeat-associated core"/>
    <property type="match status" value="2"/>
</dbReference>
<dbReference type="InterPro" id="IPR022385">
    <property type="entry name" value="Rhs_assc_core"/>
</dbReference>
<evidence type="ECO:0000256" key="1">
    <source>
        <dbReference type="SAM" id="MobiDB-lite"/>
    </source>
</evidence>
<evidence type="ECO:0000313" key="2">
    <source>
        <dbReference type="EMBL" id="MDM3952610.1"/>
    </source>
</evidence>
<evidence type="ECO:0000313" key="3">
    <source>
        <dbReference type="Proteomes" id="UP001165439"/>
    </source>
</evidence>
<dbReference type="EMBL" id="JAJSRF020000001">
    <property type="protein sequence ID" value="MDM3952610.1"/>
    <property type="molecule type" value="Genomic_DNA"/>
</dbReference>
<comment type="caution">
    <text evidence="2">The sequence shown here is derived from an EMBL/GenBank/DDBJ whole genome shotgun (WGS) entry which is preliminary data.</text>
</comment>
<sequence>MNLINTDWVTSIVLPTHELASWRLEYALVNGLLCVSKVEPPTGAREYLYYQDRGHLFPGDARPPLPRVTRHVIEPRGGQPAFQRTYTYPGLNNFLGYGAGIGWSDNGLDNLYESKRYDYEYQTVETLRDEDGTALRDITRTFNRFHLLTSTRTVQNNCVHEVTMQYNIKDVPFNQQVSTLQMPIREQTRWSLADNITRSRLETVETTYDTSGNIIWRKLANGVTETQEWYGTQAEDDYPGDANGFVRHLKSKTTTPASSGRGQAPVLTQHYRYKALAPLAGNAITLNPMIVEHSETLTHAHDPAHPLEEKIYYYLDAPKSSLRHGRRYQEVVKRNKLETTTQYQFNSLLDPLGGHQVLETRKTLFGYDGAQRSTVQRRSLLHGEKLYELNENGVHTQWAYDALRRVTEERVSPETPFGAQYFDGLDRLIGTTTGDRTEYFLFRDGESIPRQRINPAGETIEQDYNLQLTNEPISNTAPEEHASFAYDPVSARLLSDDNRQCARRFEYNKANQLTAEHWEDKRDGKTWSRIHSSTLQDRLKNTHEPYGEDTTHEYDAQGRLVSTLQGQLQAEFKYDDLGRIELITSHDRASAQALETKIEYDDQDREVKRTWRQPGQPERTQETVWDKDDLLLSRTLQVGGVSRLVEKFGYDSHARLNMYNCTGPDQPRDALGRSIAMQVFNFDAYNNIELTVTSFTGGPAAERATFIHAERDPCQLQRIEYTPPRTAPNPEFSYDANGNLTRDEQARPIRYDSQNRLLGLNDSGAPDTYGYDAGGLLVSRPEAGERTLLLHDGQRLRMAVRDSLQTLYLHHDEQALGQQQKGTGAQSPLLLHTSASHSVIAESQAGSTRAVRYTAYGERHADDPLLGTLGYNGEALDPDSGWYLLGSGYRAYNPVLMRFHSPDALSPFGAGGAELLRLLPRQPDNLPRPDRALQHRLQRAKPIAGRPE</sequence>
<organism evidence="2 3">
    <name type="scientific">Pseudomonas alloputida</name>
    <dbReference type="NCBI Taxonomy" id="1940621"/>
    <lineage>
        <taxon>Bacteria</taxon>
        <taxon>Pseudomonadati</taxon>
        <taxon>Pseudomonadota</taxon>
        <taxon>Gammaproteobacteria</taxon>
        <taxon>Pseudomonadales</taxon>
        <taxon>Pseudomonadaceae</taxon>
        <taxon>Pseudomonas</taxon>
    </lineage>
</organism>
<dbReference type="NCBIfam" id="TIGR03696">
    <property type="entry name" value="Rhs_assc_core"/>
    <property type="match status" value="1"/>
</dbReference>
<proteinExistence type="predicted"/>
<protein>
    <submittedName>
        <fullName evidence="2">RHS repeat-associated core domain-containing protein</fullName>
    </submittedName>
</protein>